<reference evidence="1 2" key="1">
    <citation type="submission" date="2017-07" db="EMBL/GenBank/DDBJ databases">
        <title>Draft genome sequence of aerobic hyperthermophilic archaea, Pyrobaculum aerophilum YKB31 and YKB32.</title>
        <authorList>
            <person name="Mochizuki T."/>
            <person name="Berliner A.J."/>
            <person name="Yoshida-Takashima Y."/>
            <person name="Takaki Y."/>
            <person name="Nunoura T."/>
            <person name="Takai K."/>
        </authorList>
    </citation>
    <scope>NUCLEOTIDE SEQUENCE [LARGE SCALE GENOMIC DNA]</scope>
    <source>
        <strain evidence="1 2">YKB31</strain>
    </source>
</reference>
<evidence type="ECO:0000313" key="2">
    <source>
        <dbReference type="Proteomes" id="UP000257123"/>
    </source>
</evidence>
<gene>
    <name evidence="1" type="ORF">CGL51_01930</name>
</gene>
<dbReference type="Proteomes" id="UP000257123">
    <property type="component" value="Unassembled WGS sequence"/>
</dbReference>
<dbReference type="AlphaFoldDB" id="A0A371R2W5"/>
<sequence>MYRVYDRRVQLPIKISKGADEQARLRRLERWPREAGTTVVLDESGSNFNKLVQIYAADYGLELGEKKWDVKTEGESIKARLEIPMLKSGEVKGRAVMEAEIPKAPSGEEGNNAVYTADVHYYIEIDEQVLAESTTSGVVEFTL</sequence>
<dbReference type="RefSeq" id="WP_116420485.1">
    <property type="nucleotide sequence ID" value="NZ_NMUE01000003.1"/>
</dbReference>
<name>A0A371R2W5_9CREN</name>
<comment type="caution">
    <text evidence="1">The sequence shown here is derived from an EMBL/GenBank/DDBJ whole genome shotgun (WGS) entry which is preliminary data.</text>
</comment>
<evidence type="ECO:0000313" key="1">
    <source>
        <dbReference type="EMBL" id="RFA98110.1"/>
    </source>
</evidence>
<dbReference type="EMBL" id="NMUE01000003">
    <property type="protein sequence ID" value="RFA98110.1"/>
    <property type="molecule type" value="Genomic_DNA"/>
</dbReference>
<protein>
    <submittedName>
        <fullName evidence="1">Uncharacterized protein</fullName>
    </submittedName>
</protein>
<accession>A0A371R2W5</accession>
<proteinExistence type="predicted"/>
<organism evidence="1 2">
    <name type="scientific">Pyrobaculum aerophilum</name>
    <dbReference type="NCBI Taxonomy" id="13773"/>
    <lineage>
        <taxon>Archaea</taxon>
        <taxon>Thermoproteota</taxon>
        <taxon>Thermoprotei</taxon>
        <taxon>Thermoproteales</taxon>
        <taxon>Thermoproteaceae</taxon>
        <taxon>Pyrobaculum</taxon>
    </lineage>
</organism>